<dbReference type="RefSeq" id="WP_106348440.1">
    <property type="nucleotide sequence ID" value="NZ_PVUE01000005.1"/>
</dbReference>
<dbReference type="Pfam" id="PF12697">
    <property type="entry name" value="Abhydrolase_6"/>
    <property type="match status" value="1"/>
</dbReference>
<dbReference type="GO" id="GO:0003824">
    <property type="term" value="F:catalytic activity"/>
    <property type="evidence" value="ECO:0007669"/>
    <property type="project" value="UniProtKB-ARBA"/>
</dbReference>
<accession>A0A2T1A1C6</accession>
<dbReference type="Gene3D" id="3.40.50.1820">
    <property type="entry name" value="alpha/beta hydrolase"/>
    <property type="match status" value="1"/>
</dbReference>
<dbReference type="Proteomes" id="UP000237752">
    <property type="component" value="Unassembled WGS sequence"/>
</dbReference>
<dbReference type="AlphaFoldDB" id="A0A2T1A1C6"/>
<dbReference type="OrthoDB" id="27092at2"/>
<dbReference type="PANTHER" id="PTHR43798:SF33">
    <property type="entry name" value="HYDROLASE, PUTATIVE (AFU_ORTHOLOGUE AFUA_2G14860)-RELATED"/>
    <property type="match status" value="1"/>
</dbReference>
<comment type="caution">
    <text evidence="2">The sequence shown here is derived from an EMBL/GenBank/DDBJ whole genome shotgun (WGS) entry which is preliminary data.</text>
</comment>
<name>A0A2T1A1C6_9ACTN</name>
<protein>
    <submittedName>
        <fullName evidence="2">Pimeloyl-ACP methyl ester carboxylesterase</fullName>
    </submittedName>
</protein>
<keyword evidence="3" id="KW-1185">Reference proteome</keyword>
<dbReference type="SUPFAM" id="SSF53474">
    <property type="entry name" value="alpha/beta-Hydrolases"/>
    <property type="match status" value="1"/>
</dbReference>
<evidence type="ECO:0000313" key="2">
    <source>
        <dbReference type="EMBL" id="PRZ42393.1"/>
    </source>
</evidence>
<dbReference type="PANTHER" id="PTHR43798">
    <property type="entry name" value="MONOACYLGLYCEROL LIPASE"/>
    <property type="match status" value="1"/>
</dbReference>
<organism evidence="2 3">
    <name type="scientific">Antricoccus suffuscus</name>
    <dbReference type="NCBI Taxonomy" id="1629062"/>
    <lineage>
        <taxon>Bacteria</taxon>
        <taxon>Bacillati</taxon>
        <taxon>Actinomycetota</taxon>
        <taxon>Actinomycetes</taxon>
        <taxon>Geodermatophilales</taxon>
        <taxon>Antricoccaceae</taxon>
        <taxon>Antricoccus</taxon>
    </lineage>
</organism>
<gene>
    <name evidence="2" type="ORF">CLV47_10511</name>
</gene>
<dbReference type="InterPro" id="IPR050266">
    <property type="entry name" value="AB_hydrolase_sf"/>
</dbReference>
<proteinExistence type="predicted"/>
<feature type="domain" description="AB hydrolase-1" evidence="1">
    <location>
        <begin position="27"/>
        <end position="244"/>
    </location>
</feature>
<dbReference type="InterPro" id="IPR029058">
    <property type="entry name" value="AB_hydrolase_fold"/>
</dbReference>
<dbReference type="GO" id="GO:0016020">
    <property type="term" value="C:membrane"/>
    <property type="evidence" value="ECO:0007669"/>
    <property type="project" value="TreeGrafter"/>
</dbReference>
<dbReference type="PRINTS" id="PR00111">
    <property type="entry name" value="ABHYDROLASE"/>
</dbReference>
<dbReference type="EMBL" id="PVUE01000005">
    <property type="protein sequence ID" value="PRZ42393.1"/>
    <property type="molecule type" value="Genomic_DNA"/>
</dbReference>
<dbReference type="InterPro" id="IPR000073">
    <property type="entry name" value="AB_hydrolase_1"/>
</dbReference>
<evidence type="ECO:0000313" key="3">
    <source>
        <dbReference type="Proteomes" id="UP000237752"/>
    </source>
</evidence>
<sequence>MSATPRSLPLGEIPIFGRTNAQQPAVLAMHGWQRTAHDFDWLLATEIPTVAIDLPAFGQTKLPSSEWGTPEYADAVADALDTRGWKNMVLAGHSFGGRVAVRLAAKRPDLVAGLVITGSPLIRPDDAPKSKPALAFRVAKMLNKIKVLPDSLMEKQRQKYGSTDYRTAGPALRPVFVRIVNDNYDDDLRAVGEQHKPVALVWGRNDTEAPAAQVDKLAEVLGATHVVVGEATGHDTVNEMRDELQAAITIILKDAG</sequence>
<evidence type="ECO:0000259" key="1">
    <source>
        <dbReference type="Pfam" id="PF12697"/>
    </source>
</evidence>
<reference evidence="2 3" key="1">
    <citation type="submission" date="2018-03" db="EMBL/GenBank/DDBJ databases">
        <title>Genomic Encyclopedia of Archaeal and Bacterial Type Strains, Phase II (KMG-II): from individual species to whole genera.</title>
        <authorList>
            <person name="Goeker M."/>
        </authorList>
    </citation>
    <scope>NUCLEOTIDE SEQUENCE [LARGE SCALE GENOMIC DNA]</scope>
    <source>
        <strain evidence="2 3">DSM 100065</strain>
    </source>
</reference>